<dbReference type="Pfam" id="PF01431">
    <property type="entry name" value="Peptidase_M13"/>
    <property type="match status" value="1"/>
</dbReference>
<name>A0ABP8FLC5_9BACT</name>
<protein>
    <submittedName>
        <fullName evidence="10">M13 family peptidase</fullName>
    </submittedName>
</protein>
<evidence type="ECO:0000256" key="2">
    <source>
        <dbReference type="ARBA" id="ARBA00007357"/>
    </source>
</evidence>
<accession>A0ABP8FLC5</accession>
<evidence type="ECO:0000256" key="7">
    <source>
        <dbReference type="ARBA" id="ARBA00023049"/>
    </source>
</evidence>
<dbReference type="PANTHER" id="PTHR11733">
    <property type="entry name" value="ZINC METALLOPROTEASE FAMILY M13 NEPRILYSIN-RELATED"/>
    <property type="match status" value="1"/>
</dbReference>
<feature type="domain" description="Peptidase M13 C-terminal" evidence="8">
    <location>
        <begin position="479"/>
        <end position="680"/>
    </location>
</feature>
<evidence type="ECO:0000256" key="5">
    <source>
        <dbReference type="ARBA" id="ARBA00022801"/>
    </source>
</evidence>
<dbReference type="PROSITE" id="PS51885">
    <property type="entry name" value="NEPRILYSIN"/>
    <property type="match status" value="1"/>
</dbReference>
<proteinExistence type="inferred from homology"/>
<reference evidence="11" key="1">
    <citation type="journal article" date="2019" name="Int. J. Syst. Evol. Microbiol.">
        <title>The Global Catalogue of Microorganisms (GCM) 10K type strain sequencing project: providing services to taxonomists for standard genome sequencing and annotation.</title>
        <authorList>
            <consortium name="The Broad Institute Genomics Platform"/>
            <consortium name="The Broad Institute Genome Sequencing Center for Infectious Disease"/>
            <person name="Wu L."/>
            <person name="Ma J."/>
        </authorList>
    </citation>
    <scope>NUCLEOTIDE SEQUENCE [LARGE SCALE GENOMIC DNA]</scope>
    <source>
        <strain evidence="11">JCM 17664</strain>
    </source>
</reference>
<dbReference type="InterPro" id="IPR042089">
    <property type="entry name" value="Peptidase_M13_dom_2"/>
</dbReference>
<keyword evidence="6" id="KW-0862">Zinc</keyword>
<dbReference type="InterPro" id="IPR000718">
    <property type="entry name" value="Peptidase_M13"/>
</dbReference>
<dbReference type="InterPro" id="IPR008753">
    <property type="entry name" value="Peptidase_M13_N"/>
</dbReference>
<dbReference type="CDD" id="cd08662">
    <property type="entry name" value="M13"/>
    <property type="match status" value="1"/>
</dbReference>
<evidence type="ECO:0000313" key="10">
    <source>
        <dbReference type="EMBL" id="GAA4306179.1"/>
    </source>
</evidence>
<dbReference type="EMBL" id="BAABFN010000002">
    <property type="protein sequence ID" value="GAA4306179.1"/>
    <property type="molecule type" value="Genomic_DNA"/>
</dbReference>
<comment type="similarity">
    <text evidence="2">Belongs to the peptidase M13 family.</text>
</comment>
<evidence type="ECO:0000256" key="3">
    <source>
        <dbReference type="ARBA" id="ARBA00022670"/>
    </source>
</evidence>
<dbReference type="Gene3D" id="1.10.1380.10">
    <property type="entry name" value="Neutral endopeptidase , domain2"/>
    <property type="match status" value="1"/>
</dbReference>
<dbReference type="Proteomes" id="UP001501207">
    <property type="component" value="Unassembled WGS sequence"/>
</dbReference>
<evidence type="ECO:0000259" key="8">
    <source>
        <dbReference type="Pfam" id="PF01431"/>
    </source>
</evidence>
<feature type="domain" description="Peptidase M13 N-terminal" evidence="9">
    <location>
        <begin position="47"/>
        <end position="427"/>
    </location>
</feature>
<dbReference type="InterPro" id="IPR018497">
    <property type="entry name" value="Peptidase_M13_C"/>
</dbReference>
<dbReference type="Pfam" id="PF05649">
    <property type="entry name" value="Peptidase_M13_N"/>
    <property type="match status" value="1"/>
</dbReference>
<dbReference type="SUPFAM" id="SSF55486">
    <property type="entry name" value="Metalloproteases ('zincins'), catalytic domain"/>
    <property type="match status" value="1"/>
</dbReference>
<dbReference type="PANTHER" id="PTHR11733:SF167">
    <property type="entry name" value="FI17812P1-RELATED"/>
    <property type="match status" value="1"/>
</dbReference>
<dbReference type="InterPro" id="IPR024079">
    <property type="entry name" value="MetalloPept_cat_dom_sf"/>
</dbReference>
<comment type="cofactor">
    <cofactor evidence="1">
        <name>Zn(2+)</name>
        <dbReference type="ChEBI" id="CHEBI:29105"/>
    </cofactor>
</comment>
<keyword evidence="3" id="KW-0645">Protease</keyword>
<keyword evidence="11" id="KW-1185">Reference proteome</keyword>
<evidence type="ECO:0000313" key="11">
    <source>
        <dbReference type="Proteomes" id="UP001501207"/>
    </source>
</evidence>
<evidence type="ECO:0000259" key="9">
    <source>
        <dbReference type="Pfam" id="PF05649"/>
    </source>
</evidence>
<comment type="caution">
    <text evidence="10">The sequence shown here is derived from an EMBL/GenBank/DDBJ whole genome shotgun (WGS) entry which is preliminary data.</text>
</comment>
<dbReference type="RefSeq" id="WP_344977001.1">
    <property type="nucleotide sequence ID" value="NZ_BAABFN010000002.1"/>
</dbReference>
<keyword evidence="5" id="KW-0378">Hydrolase</keyword>
<sequence>MNNTIFRLLPFAVLPLLVGYGCKPSVSGSQGKSAALDLSGADSSISPREDFFSFANGRWVQHTEIPASKTGWGSFYVVRDQALYNMRSILDSCSGLDQAQKGSITQQIGDLYASGMDSAGIEKAGLTPLKANLDRIDAISDVAGVLQEVTTEYVNGDGALFSFSVGPDDKNSTVERPHLDQGGLGMPNRDYYFKQDPASRETRQAYLHYIATILSLSGTADTAAASKKAGAVLALETRLADASKTPVELRDPEANYHLLTFTSLSEMTPGVDWKSVAAQLSVKEDTVQVGQPEFYKALASLLKTTPVDVWKDYLRVHLISGYAAWLSTPFADAHFDFYNRQLGGQKQPEERWKRVSSLVNSALGDALGQLYVQRFFPPSAKEYMIKLVDNLQRTYQDRIRQVDWMSDSTKTKAIQKLNAFAKKIGYPDKWKDYSSIDINRSSVVGNLQRIGKWQYDYNISKLGKPVDRSEWYMTAPTVNAYYNPSFNEIVFPAGILQPPFYYQNGDDAVNYGGIAAVIGHEMTHGFDDQGSQYDKDGNLKSWWTKEDRRKFDAKTGQVADQYDQYTVLDSVHVNGKLTLGENIADIGGLAIAYAAFKNTPQGKSDKKIDGLTPDQRFFLSFAQIWRIKNTDRWMLWRINNDPHSPEMYRVNGPVSNMKSFYAAFGVQPGDKMYRADSSRVHIW</sequence>
<evidence type="ECO:0000256" key="6">
    <source>
        <dbReference type="ARBA" id="ARBA00022833"/>
    </source>
</evidence>
<gene>
    <name evidence="10" type="ORF">GCM10023143_11930</name>
</gene>
<dbReference type="PRINTS" id="PR00786">
    <property type="entry name" value="NEPRILYSIN"/>
</dbReference>
<dbReference type="PROSITE" id="PS51257">
    <property type="entry name" value="PROKAR_LIPOPROTEIN"/>
    <property type="match status" value="1"/>
</dbReference>
<dbReference type="Gene3D" id="3.40.390.10">
    <property type="entry name" value="Collagenase (Catalytic Domain)"/>
    <property type="match status" value="1"/>
</dbReference>
<keyword evidence="4" id="KW-0479">Metal-binding</keyword>
<evidence type="ECO:0000256" key="1">
    <source>
        <dbReference type="ARBA" id="ARBA00001947"/>
    </source>
</evidence>
<evidence type="ECO:0000256" key="4">
    <source>
        <dbReference type="ARBA" id="ARBA00022723"/>
    </source>
</evidence>
<keyword evidence="7" id="KW-0482">Metalloprotease</keyword>
<organism evidence="10 11">
    <name type="scientific">Compostibacter hankyongensis</name>
    <dbReference type="NCBI Taxonomy" id="1007089"/>
    <lineage>
        <taxon>Bacteria</taxon>
        <taxon>Pseudomonadati</taxon>
        <taxon>Bacteroidota</taxon>
        <taxon>Chitinophagia</taxon>
        <taxon>Chitinophagales</taxon>
        <taxon>Chitinophagaceae</taxon>
        <taxon>Compostibacter</taxon>
    </lineage>
</organism>